<dbReference type="Proteomes" id="UP000695562">
    <property type="component" value="Unassembled WGS sequence"/>
</dbReference>
<proteinExistence type="predicted"/>
<dbReference type="EMBL" id="AJWJ01000374">
    <property type="protein sequence ID" value="KAF2071444.1"/>
    <property type="molecule type" value="Genomic_DNA"/>
</dbReference>
<gene>
    <name evidence="1" type="ORF">CYY_007236</name>
</gene>
<evidence type="ECO:0000313" key="2">
    <source>
        <dbReference type="Proteomes" id="UP000695562"/>
    </source>
</evidence>
<sequence length="585" mass="68793">MDIGLYRKIFQNKVLWQQIDFEEQYGKYTDIIDINFMLSNGLVGILKEKIKRNEPLANTIHQDLLFDIGKKDFDLFTTLFQLCKSNFASDFPLCPPYNRENALWKTNSVELLAYTFENGFGRPQTDKTMYITEKTDPQFVRYILENKYYTVTPMSFIEIHGSSNVRAFNKQVVQLFKEFMPQEKISSDDARKIIQYLLEHPMEGVFDVVKPLLPEEFTIEDLTFESILKKSNGFFFNWTLHCYLFEKDMYQGEINTLELAIKCLESKFEQSFTFIHQLFQKIQQSDLVGLEAYSAQLEWISKNVDSFKEKLGSGLASSTLSIDSMEWKLIWSEKWLLECIENAKESSKFFESIWDLLPGHFLVVMDKIVFCADTPIPEDADYEEVDETPNYSPIGKALVDICCRNADIHLLKSLYEKELESQFIRETIADYDDEQGKFYRKLFSFEHEKDMDLIHFLSENYVLDLFLVVTECVKSEKESLIAHYLSVFKDSLDEESKIVAMIFGMMKKNEAILKLLQEQESMNNKRILTSVFGYYLFTDYLHYIDQLVKSETEKDNENFYQNLIRVSKQHNNIASEKYFTSKLEQ</sequence>
<reference evidence="1" key="1">
    <citation type="submission" date="2020-01" db="EMBL/GenBank/DDBJ databases">
        <title>Development of genomics and gene disruption for Polysphondylium violaceum indicates a role for the polyketide synthase stlB in stalk morphogenesis.</title>
        <authorList>
            <person name="Narita B."/>
            <person name="Kawabe Y."/>
            <person name="Kin K."/>
            <person name="Saito T."/>
            <person name="Gibbs R."/>
            <person name="Kuspa A."/>
            <person name="Muzny D."/>
            <person name="Queller D."/>
            <person name="Richards S."/>
            <person name="Strassman J."/>
            <person name="Sucgang R."/>
            <person name="Worley K."/>
            <person name="Schaap P."/>
        </authorList>
    </citation>
    <scope>NUCLEOTIDE SEQUENCE</scope>
    <source>
        <strain evidence="1">QSvi11</strain>
    </source>
</reference>
<name>A0A8J4V522_9MYCE</name>
<dbReference type="AlphaFoldDB" id="A0A8J4V522"/>
<keyword evidence="2" id="KW-1185">Reference proteome</keyword>
<accession>A0A8J4V522</accession>
<evidence type="ECO:0000313" key="1">
    <source>
        <dbReference type="EMBL" id="KAF2071444.1"/>
    </source>
</evidence>
<organism evidence="1 2">
    <name type="scientific">Polysphondylium violaceum</name>
    <dbReference type="NCBI Taxonomy" id="133409"/>
    <lineage>
        <taxon>Eukaryota</taxon>
        <taxon>Amoebozoa</taxon>
        <taxon>Evosea</taxon>
        <taxon>Eumycetozoa</taxon>
        <taxon>Dictyostelia</taxon>
        <taxon>Dictyosteliales</taxon>
        <taxon>Dictyosteliaceae</taxon>
        <taxon>Polysphondylium</taxon>
    </lineage>
</organism>
<protein>
    <submittedName>
        <fullName evidence="1">Uncharacterized protein</fullName>
    </submittedName>
</protein>
<comment type="caution">
    <text evidence="1">The sequence shown here is derived from an EMBL/GenBank/DDBJ whole genome shotgun (WGS) entry which is preliminary data.</text>
</comment>